<comment type="caution">
    <text evidence="2">The sequence shown here is derived from an EMBL/GenBank/DDBJ whole genome shotgun (WGS) entry which is preliminary data.</text>
</comment>
<evidence type="ECO:0000313" key="3">
    <source>
        <dbReference type="Proteomes" id="UP000619479"/>
    </source>
</evidence>
<dbReference type="Proteomes" id="UP000619479">
    <property type="component" value="Unassembled WGS sequence"/>
</dbReference>
<evidence type="ECO:0000313" key="2">
    <source>
        <dbReference type="EMBL" id="GID62741.1"/>
    </source>
</evidence>
<dbReference type="AlphaFoldDB" id="A0A919IE77"/>
<proteinExistence type="predicted"/>
<evidence type="ECO:0000256" key="1">
    <source>
        <dbReference type="SAM" id="MobiDB-lite"/>
    </source>
</evidence>
<protein>
    <submittedName>
        <fullName evidence="2">Uncharacterized protein</fullName>
    </submittedName>
</protein>
<feature type="compositionally biased region" description="Basic and acidic residues" evidence="1">
    <location>
        <begin position="38"/>
        <end position="56"/>
    </location>
</feature>
<feature type="region of interest" description="Disordered" evidence="1">
    <location>
        <begin position="1"/>
        <end position="21"/>
    </location>
</feature>
<reference evidence="2" key="1">
    <citation type="submission" date="2021-01" db="EMBL/GenBank/DDBJ databases">
        <title>Whole genome shotgun sequence of Actinoplanes cyaneus NBRC 14990.</title>
        <authorList>
            <person name="Komaki H."/>
            <person name="Tamura T."/>
        </authorList>
    </citation>
    <scope>NUCLEOTIDE SEQUENCE</scope>
    <source>
        <strain evidence="2">NBRC 14990</strain>
    </source>
</reference>
<accession>A0A919IE77</accession>
<feature type="compositionally biased region" description="Basic and acidic residues" evidence="1">
    <location>
        <begin position="11"/>
        <end position="21"/>
    </location>
</feature>
<dbReference type="EMBL" id="BOMH01000004">
    <property type="protein sequence ID" value="GID62741.1"/>
    <property type="molecule type" value="Genomic_DNA"/>
</dbReference>
<name>A0A919IE77_9ACTN</name>
<sequence>MSTSRTPSAPREAERSRAFDARHGSRLVLTVVMRHEYDREHQPAMREPRGEGEWQRGGEPGDGTNAGWSPGDPVAGGGREIGPGGGLCFRGWGSVVPSKGFRL</sequence>
<feature type="region of interest" description="Disordered" evidence="1">
    <location>
        <begin position="38"/>
        <end position="82"/>
    </location>
</feature>
<keyword evidence="3" id="KW-1185">Reference proteome</keyword>
<organism evidence="2 3">
    <name type="scientific">Actinoplanes cyaneus</name>
    <dbReference type="NCBI Taxonomy" id="52696"/>
    <lineage>
        <taxon>Bacteria</taxon>
        <taxon>Bacillati</taxon>
        <taxon>Actinomycetota</taxon>
        <taxon>Actinomycetes</taxon>
        <taxon>Micromonosporales</taxon>
        <taxon>Micromonosporaceae</taxon>
        <taxon>Actinoplanes</taxon>
    </lineage>
</organism>
<gene>
    <name evidence="2" type="ORF">Acy02nite_06220</name>
</gene>